<dbReference type="Pfam" id="PF11967">
    <property type="entry name" value="RecO_N"/>
    <property type="match status" value="1"/>
</dbReference>
<feature type="domain" description="DNA replication/recombination mediator RecO N-terminal" evidence="8">
    <location>
        <begin position="9"/>
        <end position="81"/>
    </location>
</feature>
<dbReference type="InterPro" id="IPR042242">
    <property type="entry name" value="RecO_C"/>
</dbReference>
<evidence type="ECO:0000313" key="9">
    <source>
        <dbReference type="EMBL" id="MBT0961400.1"/>
    </source>
</evidence>
<dbReference type="AlphaFoldDB" id="A0A944D7T1"/>
<evidence type="ECO:0000256" key="4">
    <source>
        <dbReference type="ARBA" id="ARBA00023172"/>
    </source>
</evidence>
<dbReference type="Gene3D" id="1.20.1440.120">
    <property type="entry name" value="Recombination protein O, C-terminal domain"/>
    <property type="match status" value="1"/>
</dbReference>
<evidence type="ECO:0000256" key="1">
    <source>
        <dbReference type="ARBA" id="ARBA00007452"/>
    </source>
</evidence>
<evidence type="ECO:0000256" key="5">
    <source>
        <dbReference type="ARBA" id="ARBA00023204"/>
    </source>
</evidence>
<dbReference type="GO" id="GO:0043590">
    <property type="term" value="C:bacterial nucleoid"/>
    <property type="evidence" value="ECO:0007669"/>
    <property type="project" value="TreeGrafter"/>
</dbReference>
<comment type="similarity">
    <text evidence="1 7">Belongs to the RecO family.</text>
</comment>
<organism evidence="9 10">
    <name type="scientific">Denitromonas iodatirespirans</name>
    <dbReference type="NCBI Taxonomy" id="2795389"/>
    <lineage>
        <taxon>Bacteria</taxon>
        <taxon>Pseudomonadati</taxon>
        <taxon>Pseudomonadota</taxon>
        <taxon>Betaproteobacteria</taxon>
        <taxon>Rhodocyclales</taxon>
        <taxon>Zoogloeaceae</taxon>
        <taxon>Denitromonas</taxon>
    </lineage>
</organism>
<keyword evidence="3 7" id="KW-0227">DNA damage</keyword>
<dbReference type="PANTHER" id="PTHR33991">
    <property type="entry name" value="DNA REPAIR PROTEIN RECO"/>
    <property type="match status" value="1"/>
</dbReference>
<keyword evidence="4 7" id="KW-0233">DNA recombination</keyword>
<sequence length="240" mass="26546">MGQKQRVDQQPGFVLHTHPYRETSLIVEVFSRDHGRMALVAKGARRPMSALRGVLMAYQPLLLDWSGGGEVKTLIRAEWIGGQPLLSGKALLCGYYLNELLVKLLPREDAHAALYDGYAALIQQLPEASRFEPLLRAFELMLLSELGYGVPLDHDAETDAPIEADALYGYIIDRGPVHNAAGDADLPVVAGQTLIDMAAGRFDDPKTLVQSKALLRHLIQHHLGAQPLHSRRMFKELQAL</sequence>
<keyword evidence="10" id="KW-1185">Reference proteome</keyword>
<dbReference type="GO" id="GO:0006310">
    <property type="term" value="P:DNA recombination"/>
    <property type="evidence" value="ECO:0007669"/>
    <property type="project" value="UniProtKB-UniRule"/>
</dbReference>
<dbReference type="PANTHER" id="PTHR33991:SF1">
    <property type="entry name" value="DNA REPAIR PROTEIN RECO"/>
    <property type="match status" value="1"/>
</dbReference>
<dbReference type="Proteomes" id="UP000694660">
    <property type="component" value="Unassembled WGS sequence"/>
</dbReference>
<evidence type="ECO:0000259" key="8">
    <source>
        <dbReference type="Pfam" id="PF11967"/>
    </source>
</evidence>
<name>A0A944D7T1_DENI1</name>
<accession>A0A944D7T1</accession>
<dbReference type="InterPro" id="IPR022572">
    <property type="entry name" value="DNA_rep/recomb_RecO_N"/>
</dbReference>
<proteinExistence type="inferred from homology"/>
<dbReference type="InterPro" id="IPR037278">
    <property type="entry name" value="ARFGAP/RecO"/>
</dbReference>
<keyword evidence="5 7" id="KW-0234">DNA repair</keyword>
<dbReference type="GO" id="GO:0006302">
    <property type="term" value="P:double-strand break repair"/>
    <property type="evidence" value="ECO:0007669"/>
    <property type="project" value="TreeGrafter"/>
</dbReference>
<dbReference type="InterPro" id="IPR012340">
    <property type="entry name" value="NA-bd_OB-fold"/>
</dbReference>
<reference evidence="10" key="1">
    <citation type="journal article" date="2022" name="ISME J.">
        <title>Genetic and phylogenetic analysis of dissimilatory iodate-reducing bacteria identifies potential niches across the world's oceans.</title>
        <authorList>
            <person name="Reyes-Umana V."/>
            <person name="Henning Z."/>
            <person name="Lee K."/>
            <person name="Barnum T.P."/>
            <person name="Coates J.D."/>
        </authorList>
    </citation>
    <scope>NUCLEOTIDE SEQUENCE [LARGE SCALE GENOMIC DNA]</scope>
    <source>
        <strain evidence="10">IR12</strain>
    </source>
</reference>
<evidence type="ECO:0000313" key="10">
    <source>
        <dbReference type="Proteomes" id="UP000694660"/>
    </source>
</evidence>
<evidence type="ECO:0000256" key="6">
    <source>
        <dbReference type="ARBA" id="ARBA00033409"/>
    </source>
</evidence>
<gene>
    <name evidence="7 9" type="primary">recO</name>
    <name evidence="9" type="ORF">I8J34_09440</name>
</gene>
<comment type="function">
    <text evidence="7">Involved in DNA repair and RecF pathway recombination.</text>
</comment>
<dbReference type="HAMAP" id="MF_00201">
    <property type="entry name" value="RecO"/>
    <property type="match status" value="1"/>
</dbReference>
<protein>
    <recommendedName>
        <fullName evidence="2 7">DNA repair protein RecO</fullName>
    </recommendedName>
    <alternativeName>
        <fullName evidence="6 7">Recombination protein O</fullName>
    </alternativeName>
</protein>
<comment type="caution">
    <text evidence="9">The sequence shown here is derived from an EMBL/GenBank/DDBJ whole genome shotgun (WGS) entry which is preliminary data.</text>
</comment>
<dbReference type="SUPFAM" id="SSF57863">
    <property type="entry name" value="ArfGap/RecO-like zinc finger"/>
    <property type="match status" value="1"/>
</dbReference>
<dbReference type="NCBIfam" id="TIGR00613">
    <property type="entry name" value="reco"/>
    <property type="match status" value="1"/>
</dbReference>
<evidence type="ECO:0000256" key="2">
    <source>
        <dbReference type="ARBA" id="ARBA00021310"/>
    </source>
</evidence>
<dbReference type="RefSeq" id="WP_214361151.1">
    <property type="nucleotide sequence ID" value="NZ_JAEKFT010000008.1"/>
</dbReference>
<evidence type="ECO:0000256" key="3">
    <source>
        <dbReference type="ARBA" id="ARBA00022763"/>
    </source>
</evidence>
<dbReference type="Pfam" id="PF02565">
    <property type="entry name" value="RecO_C"/>
    <property type="match status" value="1"/>
</dbReference>
<dbReference type="InterPro" id="IPR003717">
    <property type="entry name" value="RecO"/>
</dbReference>
<dbReference type="SUPFAM" id="SSF50249">
    <property type="entry name" value="Nucleic acid-binding proteins"/>
    <property type="match status" value="1"/>
</dbReference>
<dbReference type="EMBL" id="JAEKFT010000008">
    <property type="protein sequence ID" value="MBT0961400.1"/>
    <property type="molecule type" value="Genomic_DNA"/>
</dbReference>
<dbReference type="Gene3D" id="2.40.50.140">
    <property type="entry name" value="Nucleic acid-binding proteins"/>
    <property type="match status" value="1"/>
</dbReference>
<evidence type="ECO:0000256" key="7">
    <source>
        <dbReference type="HAMAP-Rule" id="MF_00201"/>
    </source>
</evidence>